<feature type="region of interest" description="Disordered" evidence="1">
    <location>
        <begin position="239"/>
        <end position="262"/>
    </location>
</feature>
<dbReference type="CDD" id="cd00920">
    <property type="entry name" value="Cupredoxin"/>
    <property type="match status" value="1"/>
</dbReference>
<keyword evidence="3" id="KW-0732">Signal</keyword>
<feature type="compositionally biased region" description="Low complexity" evidence="1">
    <location>
        <begin position="178"/>
        <end position="196"/>
    </location>
</feature>
<keyword evidence="2" id="KW-0472">Membrane</keyword>
<dbReference type="EMBL" id="ML170181">
    <property type="protein sequence ID" value="TDL21401.1"/>
    <property type="molecule type" value="Genomic_DNA"/>
</dbReference>
<evidence type="ECO:0000256" key="2">
    <source>
        <dbReference type="SAM" id="Phobius"/>
    </source>
</evidence>
<feature type="chain" id="PRO_5021296632" description="Extracellular serine-rich protein" evidence="3">
    <location>
        <begin position="24"/>
        <end position="403"/>
    </location>
</feature>
<reference evidence="4 5" key="1">
    <citation type="submission" date="2018-06" db="EMBL/GenBank/DDBJ databases">
        <title>A transcriptomic atlas of mushroom development highlights an independent origin of complex multicellularity.</title>
        <authorList>
            <consortium name="DOE Joint Genome Institute"/>
            <person name="Krizsan K."/>
            <person name="Almasi E."/>
            <person name="Merenyi Z."/>
            <person name="Sahu N."/>
            <person name="Viragh M."/>
            <person name="Koszo T."/>
            <person name="Mondo S."/>
            <person name="Kiss B."/>
            <person name="Balint B."/>
            <person name="Kues U."/>
            <person name="Barry K."/>
            <person name="Hegedus J.C."/>
            <person name="Henrissat B."/>
            <person name="Johnson J."/>
            <person name="Lipzen A."/>
            <person name="Ohm R."/>
            <person name="Nagy I."/>
            <person name="Pangilinan J."/>
            <person name="Yan J."/>
            <person name="Xiong Y."/>
            <person name="Grigoriev I.V."/>
            <person name="Hibbett D.S."/>
            <person name="Nagy L.G."/>
        </authorList>
    </citation>
    <scope>NUCLEOTIDE SEQUENCE [LARGE SCALE GENOMIC DNA]</scope>
    <source>
        <strain evidence="4 5">SZMC22713</strain>
    </source>
</reference>
<dbReference type="AlphaFoldDB" id="A0A4Y7Q251"/>
<protein>
    <recommendedName>
        <fullName evidence="6">Extracellular serine-rich protein</fullName>
    </recommendedName>
</protein>
<name>A0A4Y7Q251_9AGAM</name>
<feature type="region of interest" description="Disordered" evidence="1">
    <location>
        <begin position="178"/>
        <end position="200"/>
    </location>
</feature>
<dbReference type="InterPro" id="IPR052953">
    <property type="entry name" value="Ser-rich/MCO-related"/>
</dbReference>
<dbReference type="VEuPathDB" id="FungiDB:BD410DRAFT_840599"/>
<keyword evidence="5" id="KW-1185">Reference proteome</keyword>
<evidence type="ECO:0008006" key="6">
    <source>
        <dbReference type="Google" id="ProtNLM"/>
    </source>
</evidence>
<evidence type="ECO:0000313" key="5">
    <source>
        <dbReference type="Proteomes" id="UP000294933"/>
    </source>
</evidence>
<dbReference type="InterPro" id="IPR008972">
    <property type="entry name" value="Cupredoxin"/>
</dbReference>
<dbReference type="PANTHER" id="PTHR34883">
    <property type="entry name" value="SERINE-RICH PROTEIN, PUTATIVE-RELATED-RELATED"/>
    <property type="match status" value="1"/>
</dbReference>
<sequence>MCYIISFLTWLVLTGLLNNVAFAETTYIVHIGLEGSFYDPPALIAAKGDIVIFSFDGLLHGVTQSSFENPCVPLPGGFNSGLYGNGANSTAPVPVWALHITDDTKPIYYFCQGIVPASHCSRGMAGAINPPSNTVFQDFLSRAKAVTGTPAPSVGVTLSGIGAFATNSPTPTITMAPTTTVSSTSSSSNTPTVTQTLRSSSHTNKGAVIGGAVGGTMAAMLLCLIVLFFIWYRRIRRQSQRTPSEQHPKESYEKSPDVHHAGYGEYNAQVPYHNNQQDSRRLGELETYAGQPVGVTSLRSDPVEQHQNIGVSLSDNRLTQHSASTGQDLAGVESSSNVPSRQSGYDIKEIAKELADYLQLAPSTTPLQDIGSSLEPIRELPNTPYVDQLARSTTTSRPPQYRI</sequence>
<organism evidence="4 5">
    <name type="scientific">Rickenella mellea</name>
    <dbReference type="NCBI Taxonomy" id="50990"/>
    <lineage>
        <taxon>Eukaryota</taxon>
        <taxon>Fungi</taxon>
        <taxon>Dikarya</taxon>
        <taxon>Basidiomycota</taxon>
        <taxon>Agaricomycotina</taxon>
        <taxon>Agaricomycetes</taxon>
        <taxon>Hymenochaetales</taxon>
        <taxon>Rickenellaceae</taxon>
        <taxon>Rickenella</taxon>
    </lineage>
</organism>
<dbReference type="OrthoDB" id="1921208at2759"/>
<feature type="transmembrane region" description="Helical" evidence="2">
    <location>
        <begin position="207"/>
        <end position="232"/>
    </location>
</feature>
<feature type="signal peptide" evidence="3">
    <location>
        <begin position="1"/>
        <end position="23"/>
    </location>
</feature>
<gene>
    <name evidence="4" type="ORF">BD410DRAFT_840599</name>
</gene>
<evidence type="ECO:0000256" key="3">
    <source>
        <dbReference type="SAM" id="SignalP"/>
    </source>
</evidence>
<proteinExistence type="predicted"/>
<evidence type="ECO:0000313" key="4">
    <source>
        <dbReference type="EMBL" id="TDL21401.1"/>
    </source>
</evidence>
<keyword evidence="2" id="KW-1133">Transmembrane helix</keyword>
<dbReference type="SUPFAM" id="SSF49503">
    <property type="entry name" value="Cupredoxins"/>
    <property type="match status" value="1"/>
</dbReference>
<evidence type="ECO:0000256" key="1">
    <source>
        <dbReference type="SAM" id="MobiDB-lite"/>
    </source>
</evidence>
<keyword evidence="2" id="KW-0812">Transmembrane</keyword>
<dbReference type="Proteomes" id="UP000294933">
    <property type="component" value="Unassembled WGS sequence"/>
</dbReference>
<feature type="compositionally biased region" description="Basic and acidic residues" evidence="1">
    <location>
        <begin position="244"/>
        <end position="262"/>
    </location>
</feature>
<accession>A0A4Y7Q251</accession>
<dbReference type="PANTHER" id="PTHR34883:SF15">
    <property type="entry name" value="EXTRACELLULAR SERINE-RICH PROTEIN"/>
    <property type="match status" value="1"/>
</dbReference>
<dbReference type="Gene3D" id="2.60.40.420">
    <property type="entry name" value="Cupredoxins - blue copper proteins"/>
    <property type="match status" value="1"/>
</dbReference>